<dbReference type="AlphaFoldDB" id="A0A5P3AFV9"/>
<organism evidence="1 2">
    <name type="scientific">Roseovarius indicus</name>
    <dbReference type="NCBI Taxonomy" id="540747"/>
    <lineage>
        <taxon>Bacteria</taxon>
        <taxon>Pseudomonadati</taxon>
        <taxon>Pseudomonadota</taxon>
        <taxon>Alphaproteobacteria</taxon>
        <taxon>Rhodobacterales</taxon>
        <taxon>Roseobacteraceae</taxon>
        <taxon>Roseovarius</taxon>
    </lineage>
</organism>
<dbReference type="KEGG" id="rid:RIdsm_03286"/>
<evidence type="ECO:0000313" key="2">
    <source>
        <dbReference type="Proteomes" id="UP000325785"/>
    </source>
</evidence>
<sequence>MADMSSPAAPDRQQTVPPQRGINAFLGGVKALVEANPLLSVLSGIVLFLVGWFGNLGLDTVYRTVFPDQEMIRAQVLREQINAKTDTIGAKLAVMEANLSKVGDDGEEAKAFLAAAETVMRELEGLQPEISQLASEADRYTARLASAKASELASTGQSAQADFILPLNGGMTLCPSRFTFAVTRSPTPGHVYMTLSQEGQSQAGSLIPGQNLRLDGPSESLTVSYLGPQGDTGAHRFNFACTDG</sequence>
<gene>
    <name evidence="1" type="ORF">RIdsm_03286</name>
</gene>
<evidence type="ECO:0000313" key="1">
    <source>
        <dbReference type="EMBL" id="QEW27470.1"/>
    </source>
</evidence>
<accession>A0A5P3AFV9</accession>
<reference evidence="1 2" key="1">
    <citation type="submission" date="2018-08" db="EMBL/GenBank/DDBJ databases">
        <title>Genetic Globetrotter - A new plasmid hitch-hiking vast phylogenetic and geographic distances.</title>
        <authorList>
            <person name="Vollmers J."/>
            <person name="Petersen J."/>
        </authorList>
    </citation>
    <scope>NUCLEOTIDE SEQUENCE [LARGE SCALE GENOMIC DNA]</scope>
    <source>
        <strain evidence="1 2">DSM 26383</strain>
    </source>
</reference>
<dbReference type="RefSeq" id="WP_057818661.1">
    <property type="nucleotide sequence ID" value="NZ_CP031598.1"/>
</dbReference>
<proteinExistence type="predicted"/>
<dbReference type="Proteomes" id="UP000325785">
    <property type="component" value="Chromosome"/>
</dbReference>
<dbReference type="EMBL" id="CP031598">
    <property type="protein sequence ID" value="QEW27470.1"/>
    <property type="molecule type" value="Genomic_DNA"/>
</dbReference>
<name>A0A5P3AFV9_9RHOB</name>
<protein>
    <submittedName>
        <fullName evidence="1">Uncharacterized protein</fullName>
    </submittedName>
</protein>